<dbReference type="InterPro" id="IPR003646">
    <property type="entry name" value="SH3-like_bac-type"/>
</dbReference>
<dbReference type="RefSeq" id="WP_093045013.1">
    <property type="nucleotide sequence ID" value="NZ_FNQR01000008.1"/>
</dbReference>
<dbReference type="AlphaFoldDB" id="A0A1H4DWD6"/>
<dbReference type="GO" id="GO:0004040">
    <property type="term" value="F:amidase activity"/>
    <property type="evidence" value="ECO:0007669"/>
    <property type="project" value="InterPro"/>
</dbReference>
<dbReference type="EMBL" id="FNQR01000008">
    <property type="protein sequence ID" value="SEA76906.1"/>
    <property type="molecule type" value="Genomic_DNA"/>
</dbReference>
<evidence type="ECO:0000259" key="2">
    <source>
        <dbReference type="SMART" id="SM00047"/>
    </source>
</evidence>
<feature type="domain" description="SH3b" evidence="3">
    <location>
        <begin position="688"/>
        <end position="760"/>
    </location>
</feature>
<dbReference type="Gene3D" id="2.30.30.40">
    <property type="entry name" value="SH3 Domains"/>
    <property type="match status" value="2"/>
</dbReference>
<accession>A0A1H4DWD6</accession>
<dbReference type="Pfam" id="PF01832">
    <property type="entry name" value="Glucosaminidase"/>
    <property type="match status" value="1"/>
</dbReference>
<protein>
    <submittedName>
        <fullName evidence="4">Beta-N-acetylglucosaminidase</fullName>
    </submittedName>
</protein>
<organism evidence="4 5">
    <name type="scientific">Thalassobacillus cyri</name>
    <dbReference type="NCBI Taxonomy" id="571932"/>
    <lineage>
        <taxon>Bacteria</taxon>
        <taxon>Bacillati</taxon>
        <taxon>Bacillota</taxon>
        <taxon>Bacilli</taxon>
        <taxon>Bacillales</taxon>
        <taxon>Bacillaceae</taxon>
        <taxon>Thalassobacillus</taxon>
    </lineage>
</organism>
<reference evidence="4 5" key="1">
    <citation type="submission" date="2016-10" db="EMBL/GenBank/DDBJ databases">
        <authorList>
            <person name="de Groot N.N."/>
        </authorList>
    </citation>
    <scope>NUCLEOTIDE SEQUENCE [LARGE SCALE GENOMIC DNA]</scope>
    <source>
        <strain evidence="4 5">CCM7597</strain>
    </source>
</reference>
<evidence type="ECO:0000259" key="3">
    <source>
        <dbReference type="SMART" id="SM00287"/>
    </source>
</evidence>
<dbReference type="InterPro" id="IPR002901">
    <property type="entry name" value="MGlyc_endo_b_GlcNAc-like_dom"/>
</dbReference>
<keyword evidence="5" id="KW-1185">Reference proteome</keyword>
<evidence type="ECO:0000313" key="4">
    <source>
        <dbReference type="EMBL" id="SEA76906.1"/>
    </source>
</evidence>
<feature type="domain" description="SH3b" evidence="3">
    <location>
        <begin position="761"/>
        <end position="826"/>
    </location>
</feature>
<evidence type="ECO:0000313" key="5">
    <source>
        <dbReference type="Proteomes" id="UP000198584"/>
    </source>
</evidence>
<feature type="domain" description="SH3b" evidence="3">
    <location>
        <begin position="576"/>
        <end position="641"/>
    </location>
</feature>
<dbReference type="Pfam" id="PF08239">
    <property type="entry name" value="SH3_3"/>
    <property type="match status" value="1"/>
</dbReference>
<dbReference type="SMART" id="SM00287">
    <property type="entry name" value="SH3b"/>
    <property type="match status" value="3"/>
</dbReference>
<feature type="signal peptide" evidence="1">
    <location>
        <begin position="1"/>
        <end position="27"/>
    </location>
</feature>
<feature type="chain" id="PRO_5011621972" evidence="1">
    <location>
        <begin position="28"/>
        <end position="1041"/>
    </location>
</feature>
<evidence type="ECO:0000256" key="1">
    <source>
        <dbReference type="SAM" id="SignalP"/>
    </source>
</evidence>
<dbReference type="STRING" id="571932.SAMN05421743_10828"/>
<dbReference type="SMART" id="SM00047">
    <property type="entry name" value="LYZ2"/>
    <property type="match status" value="1"/>
</dbReference>
<gene>
    <name evidence="4" type="ORF">SAMN05421743_10828</name>
</gene>
<sequence length="1041" mass="117456">MRKSKTISSLFCLILFCFLVIPHTAAANTQLEGITVEDSTPVFKQASTSSKQVRTYKKGVVINFREHDTNWFRASVFYNGAYQTGYIHKSSVEVAANGTESMEGMTANDPTVVYNDRGNEMQSLSGGRVIKFNEYTDSYYTLNVFVDGSYQEGYIPKTAVEEEILNSSKVDAVTLNDPTYVTNRNGTTLTSIPYDQLIEVMEFTDSWYKINIMVNGEYTTGYIPKSSLSTGVESPTKYNGVTVENPTNIYNGKMEVIKSYDRGSVVSFRDFSKNWYKLSVYADGRYQTGYTKKNFIEKELDEKGFYEGITINDNTLVSDGNGNTIKSYPYGSVVKFSDYTENWLRLNVYANGKYRDGYIQQSEVEMPLANSSSYEGVTTQNPTIVYNKNAKQIKTYDLGSIIKYRDFTENWYRLSVYADGKYRDGYLHKNAIETPIENPNSYEGIVTSDPTNVYGSNGEVISSFNFGRVLKYREFTDEWHKVSVYADGQYRTGYISTDSVEKPLQQSELHKGIINSEPTKVYNDKGQVIKNYSVGDIIRYRTFSYSWYKVSVYADGKYRTGYIVADKIEPIYDNPELLTVYAVNEPTNLYTKPSTTATITDNISKGTPLEVKAIAPNWYEYYDKQSGETLGYLYKDDISLEPLEIEESTAYDYTLDQLVEAQVKYGFPQTDLYRNDPAFVHSALVDTEKKTIIAEDGVRIRTEPYLSDDSTVYKTLNSGTVIEVVKEVQGASFRDSTLWYQINYDGRTDLYVHSTLVAQSAKSARLNTTSNIRAEATTSSHIYTRLSNGSAVSIQAEVSGETISGNNKWYQIWLGSWRNAKPSDVKYYLDPSNQNRFQFLMLSGTANSTISDLQPILEGKGTLSGHEEAFINASKDYNVNEVYLVAHALHETGNGGSTLAQGVYVDSNGYPVRNSAGELVSDEEAPADATKVYNMYGIAAYDSNPLNGGAKYAYEKGWTTPEKAIRGGANWISVNYVNHSAYAQNTLYEMKWNPNSSLTNPYRHQYATDIGWADKQIPKIKKIYDQLPNAKLSFDIPQYKQ</sequence>
<dbReference type="Gene3D" id="1.10.530.10">
    <property type="match status" value="1"/>
</dbReference>
<dbReference type="Proteomes" id="UP000198584">
    <property type="component" value="Unassembled WGS sequence"/>
</dbReference>
<keyword evidence="1" id="KW-0732">Signal</keyword>
<name>A0A1H4DWD6_9BACI</name>
<feature type="domain" description="Mannosyl-glycoprotein endo-beta-N-acetylglucosamidase-like" evidence="2">
    <location>
        <begin position="855"/>
        <end position="1035"/>
    </location>
</feature>
<dbReference type="OrthoDB" id="9816557at2"/>
<proteinExistence type="predicted"/>